<dbReference type="GO" id="GO:0004519">
    <property type="term" value="F:endonuclease activity"/>
    <property type="evidence" value="ECO:0007669"/>
    <property type="project" value="InterPro"/>
</dbReference>
<dbReference type="GO" id="GO:0003677">
    <property type="term" value="F:DNA binding"/>
    <property type="evidence" value="ECO:0007669"/>
    <property type="project" value="InterPro"/>
</dbReference>
<gene>
    <name evidence="1" type="primary">gpM</name>
    <name evidence="1" type="ORF">RBJ67_23325</name>
</gene>
<dbReference type="RefSeq" id="WP_306684692.1">
    <property type="nucleotide sequence ID" value="NZ_JAVDKR010000017.1"/>
</dbReference>
<dbReference type="Pfam" id="PF05944">
    <property type="entry name" value="Phage_term_smal"/>
    <property type="match status" value="1"/>
</dbReference>
<dbReference type="Proteomes" id="UP001225042">
    <property type="component" value="Unassembled WGS sequence"/>
</dbReference>
<protein>
    <submittedName>
        <fullName evidence="1">Phage terminase small subunit</fullName>
    </submittedName>
</protein>
<keyword evidence="2" id="KW-1185">Reference proteome</keyword>
<organism evidence="1 2">
    <name type="scientific">Enterobacter soli</name>
    <dbReference type="NCBI Taxonomy" id="885040"/>
    <lineage>
        <taxon>Bacteria</taxon>
        <taxon>Pseudomonadati</taxon>
        <taxon>Pseudomonadota</taxon>
        <taxon>Gammaproteobacteria</taxon>
        <taxon>Enterobacterales</taxon>
        <taxon>Enterobacteriaceae</taxon>
        <taxon>Enterobacter</taxon>
    </lineage>
</organism>
<name>A0AAW8HI72_9ENTR</name>
<evidence type="ECO:0000313" key="1">
    <source>
        <dbReference type="EMBL" id="MDQ2259064.1"/>
    </source>
</evidence>
<dbReference type="AlphaFoldDB" id="A0AAW8HI72"/>
<comment type="caution">
    <text evidence="1">The sequence shown here is derived from an EMBL/GenBank/DDBJ whole genome shotgun (WGS) entry which is preliminary data.</text>
</comment>
<sequence length="242" mass="27287">MSLSPAQRHNQRIAMEQKLKQSLAVGTTESMHLLIKALETDVEQLRNLPLIADRVEHKRNVLLPKWVPTVEAYLASGQVYANPVLAWCVIWLFDVGDLDKALDWADIAITQQQATPERLRSNFPTFVADTMLAWAQESAGRGESIEPYFSRTFENVATKWRLHEQVTAKWYKFAGLQLLCGDDGQKSAASVDDIDTLKKADKLLAIAEQHYSKAGVSTQRQTIAARIRRLEKELKDGNSNQV</sequence>
<proteinExistence type="predicted"/>
<evidence type="ECO:0000313" key="2">
    <source>
        <dbReference type="Proteomes" id="UP001225042"/>
    </source>
</evidence>
<dbReference type="InterPro" id="IPR010270">
    <property type="entry name" value="Phage_P2_GpM"/>
</dbReference>
<accession>A0AAW8HI72</accession>
<dbReference type="EMBL" id="JAVDKS010000014">
    <property type="protein sequence ID" value="MDQ2259064.1"/>
    <property type="molecule type" value="Genomic_DNA"/>
</dbReference>
<reference evidence="1 2" key="1">
    <citation type="submission" date="2023-08" db="EMBL/GenBank/DDBJ databases">
        <authorList>
            <person name="Dale J."/>
        </authorList>
    </citation>
    <scope>NUCLEOTIDE SEQUENCE [LARGE SCALE GENOMIC DNA]</scope>
    <source>
        <strain evidence="1 2">2023EL-00788</strain>
    </source>
</reference>